<dbReference type="SUPFAM" id="SSF56300">
    <property type="entry name" value="Metallo-dependent phosphatases"/>
    <property type="match status" value="1"/>
</dbReference>
<dbReference type="Gene3D" id="3.60.21.10">
    <property type="match status" value="1"/>
</dbReference>
<dbReference type="EMBL" id="CADCVA010000321">
    <property type="protein sequence ID" value="CAA9436812.1"/>
    <property type="molecule type" value="Genomic_DNA"/>
</dbReference>
<dbReference type="GO" id="GO:0004113">
    <property type="term" value="F:2',3'-cyclic-nucleotide 3'-phosphodiesterase activity"/>
    <property type="evidence" value="ECO:0007669"/>
    <property type="project" value="TreeGrafter"/>
</dbReference>
<organism evidence="1">
    <name type="scientific">uncultured Rubrobacteraceae bacterium</name>
    <dbReference type="NCBI Taxonomy" id="349277"/>
    <lineage>
        <taxon>Bacteria</taxon>
        <taxon>Bacillati</taxon>
        <taxon>Actinomycetota</taxon>
        <taxon>Rubrobacteria</taxon>
        <taxon>Rubrobacterales</taxon>
        <taxon>Rubrobacteraceae</taxon>
        <taxon>environmental samples</taxon>
    </lineage>
</organism>
<dbReference type="AlphaFoldDB" id="A0A6J4QB18"/>
<evidence type="ECO:0000313" key="1">
    <source>
        <dbReference type="EMBL" id="CAA9436812.1"/>
    </source>
</evidence>
<dbReference type="Pfam" id="PF13277">
    <property type="entry name" value="YmdB"/>
    <property type="match status" value="1"/>
</dbReference>
<sequence>MREELGLDAVVANAENSAPGGRGVTRESGSALLSVADFLTLGNHAFDAEGYREFLTEEERVVRPANFGEKDPGRGSGIFEAGGAAVGVTNVLGRVFVERTKISPFRAAERAVAELQERGADVVLVDSHAEATSEKLALGHRLDGRAQAVLGTHTHVPTADLSVLPGGTAYVTDVGMTGCKESIIGFGREDFLALFMGEWRGISVATRGP</sequence>
<dbReference type="InterPro" id="IPR029052">
    <property type="entry name" value="Metallo-depent_PP-like"/>
</dbReference>
<protein>
    <submittedName>
        <fullName evidence="1">Uncharacterized protein YmdB</fullName>
    </submittedName>
</protein>
<gene>
    <name evidence="1" type="ORF">AVDCRST_MAG82-2553</name>
</gene>
<reference evidence="1" key="1">
    <citation type="submission" date="2020-02" db="EMBL/GenBank/DDBJ databases">
        <authorList>
            <person name="Meier V. D."/>
        </authorList>
    </citation>
    <scope>NUCLEOTIDE SEQUENCE</scope>
    <source>
        <strain evidence="1">AVDCRST_MAG82</strain>
    </source>
</reference>
<name>A0A6J4QB18_9ACTN</name>
<dbReference type="InterPro" id="IPR005235">
    <property type="entry name" value="YmdB-like"/>
</dbReference>
<dbReference type="PANTHER" id="PTHR36303">
    <property type="entry name" value="2',3'-CYCLIC-NUCLEOTIDE 2'-PHOSPHODIESTERASE"/>
    <property type="match status" value="1"/>
</dbReference>
<feature type="non-terminal residue" evidence="1">
    <location>
        <position position="209"/>
    </location>
</feature>
<accession>A0A6J4QB18</accession>
<proteinExistence type="predicted"/>
<dbReference type="PANTHER" id="PTHR36303:SF1">
    <property type="entry name" value="2',3'-CYCLIC-NUCLEOTIDE 2'-PHOSPHODIESTERASE"/>
    <property type="match status" value="1"/>
</dbReference>